<dbReference type="PROSITE" id="PS01124">
    <property type="entry name" value="HTH_ARAC_FAMILY_2"/>
    <property type="match status" value="1"/>
</dbReference>
<reference evidence="1 2" key="1">
    <citation type="submission" date="2016-04" db="EMBL/GenBank/DDBJ databases">
        <title>Complete genome sequence of natural rubber-degrading, novel Gram-negative bacterium, Rhizobacter gummiphilus strain NS21.</title>
        <authorList>
            <person name="Tabata M."/>
            <person name="Kasai D."/>
            <person name="Fukuda M."/>
        </authorList>
    </citation>
    <scope>NUCLEOTIDE SEQUENCE [LARGE SCALE GENOMIC DNA]</scope>
    <source>
        <strain evidence="1 2">NS21</strain>
    </source>
</reference>
<dbReference type="GO" id="GO:0003700">
    <property type="term" value="F:DNA-binding transcription factor activity"/>
    <property type="evidence" value="ECO:0007669"/>
    <property type="project" value="InterPro"/>
</dbReference>
<dbReference type="InterPro" id="IPR009057">
    <property type="entry name" value="Homeodomain-like_sf"/>
</dbReference>
<evidence type="ECO:0000313" key="2">
    <source>
        <dbReference type="Proteomes" id="UP000193427"/>
    </source>
</evidence>
<dbReference type="PANTHER" id="PTHR47894:SF1">
    <property type="entry name" value="HTH-TYPE TRANSCRIPTIONAL REGULATOR VQSM"/>
    <property type="match status" value="1"/>
</dbReference>
<dbReference type="KEGG" id="rgu:A4W93_14595"/>
<dbReference type="OrthoDB" id="6506763at2"/>
<dbReference type="EMBL" id="CP015118">
    <property type="protein sequence ID" value="ARN21023.1"/>
    <property type="molecule type" value="Genomic_DNA"/>
</dbReference>
<dbReference type="Pfam" id="PF12833">
    <property type="entry name" value="HTH_18"/>
    <property type="match status" value="1"/>
</dbReference>
<dbReference type="SUPFAM" id="SSF46689">
    <property type="entry name" value="Homeodomain-like"/>
    <property type="match status" value="1"/>
</dbReference>
<dbReference type="GO" id="GO:0005829">
    <property type="term" value="C:cytosol"/>
    <property type="evidence" value="ECO:0007669"/>
    <property type="project" value="TreeGrafter"/>
</dbReference>
<keyword evidence="2" id="KW-1185">Reference proteome</keyword>
<dbReference type="InterPro" id="IPR018060">
    <property type="entry name" value="HTH_AraC"/>
</dbReference>
<dbReference type="Pfam" id="PF12625">
    <property type="entry name" value="Arabinose_bd"/>
    <property type="match status" value="1"/>
</dbReference>
<dbReference type="GO" id="GO:0000976">
    <property type="term" value="F:transcription cis-regulatory region binding"/>
    <property type="evidence" value="ECO:0007669"/>
    <property type="project" value="TreeGrafter"/>
</dbReference>
<dbReference type="AlphaFoldDB" id="A0A1W6L9X1"/>
<name>A0A1W6L9X1_9BURK</name>
<sequence>MPTHPTEIATAEPWDTVPGIQVTKVVEAFGRLGIDVSPTMAAFGLPADAANDTPLPFRQSAAWIDHVLTTFPQRGLGLLYTDLLTQLDNGIVGYTILSSDTVGAAISERIRFAALLRPYFGVALRDAGDGMSEVVVIDRDPPLVSAKTRAFFMERDLAMFAGAARRMIGPGRHFEQVHFAYPDPQLRDRYHEVFGCPVRFDQPESLIRFRTSLLDQPMRHAHSEAHAICETQCDVLLARMRERAGTATALRRLMLRRPKTLPDLESAAATMGKSSRTLRRQLQDEGTSFTEVLADVRTVLACDYMRATTLGIRDIGRLLGYADESAFSRAFKRAMKQTPREWRNGQGALR</sequence>
<accession>A0A1W6L9X1</accession>
<proteinExistence type="predicted"/>
<protein>
    <submittedName>
        <fullName evidence="1">Uncharacterized protein</fullName>
    </submittedName>
</protein>
<dbReference type="InterPro" id="IPR032687">
    <property type="entry name" value="AraC-type_N"/>
</dbReference>
<dbReference type="Proteomes" id="UP000193427">
    <property type="component" value="Chromosome"/>
</dbReference>
<dbReference type="RefSeq" id="WP_085751304.1">
    <property type="nucleotide sequence ID" value="NZ_BSPR01000004.1"/>
</dbReference>
<gene>
    <name evidence="1" type="ORF">A4W93_14595</name>
</gene>
<dbReference type="STRING" id="946333.A4W93_14595"/>
<dbReference type="PANTHER" id="PTHR47894">
    <property type="entry name" value="HTH-TYPE TRANSCRIPTIONAL REGULATOR GADX"/>
    <property type="match status" value="1"/>
</dbReference>
<dbReference type="Gene3D" id="1.10.10.60">
    <property type="entry name" value="Homeodomain-like"/>
    <property type="match status" value="1"/>
</dbReference>
<evidence type="ECO:0000313" key="1">
    <source>
        <dbReference type="EMBL" id="ARN21023.1"/>
    </source>
</evidence>
<organism evidence="1 2">
    <name type="scientific">Piscinibacter gummiphilus</name>
    <dbReference type="NCBI Taxonomy" id="946333"/>
    <lineage>
        <taxon>Bacteria</taxon>
        <taxon>Pseudomonadati</taxon>
        <taxon>Pseudomonadota</taxon>
        <taxon>Betaproteobacteria</taxon>
        <taxon>Burkholderiales</taxon>
        <taxon>Sphaerotilaceae</taxon>
        <taxon>Piscinibacter</taxon>
    </lineage>
</organism>
<dbReference type="SMART" id="SM00342">
    <property type="entry name" value="HTH_ARAC"/>
    <property type="match status" value="1"/>
</dbReference>